<comment type="caution">
    <text evidence="5">Lacks conserved residue(s) required for the propagation of feature annotation.</text>
</comment>
<evidence type="ECO:0000313" key="8">
    <source>
        <dbReference type="EMBL" id="TWU29548.1"/>
    </source>
</evidence>
<evidence type="ECO:0000256" key="3">
    <source>
        <dbReference type="ARBA" id="ARBA00022741"/>
    </source>
</evidence>
<dbReference type="HAMAP" id="MF_00235">
    <property type="entry name" value="Adenylate_kinase_Adk"/>
    <property type="match status" value="1"/>
</dbReference>
<feature type="binding site" evidence="5">
    <location>
        <begin position="57"/>
        <end position="59"/>
    </location>
    <ligand>
        <name>AMP</name>
        <dbReference type="ChEBI" id="CHEBI:456215"/>
    </ligand>
</feature>
<feature type="binding site" evidence="5">
    <location>
        <position position="92"/>
    </location>
    <ligand>
        <name>AMP</name>
        <dbReference type="ChEBI" id="CHEBI:456215"/>
    </ligand>
</feature>
<dbReference type="InterPro" id="IPR027417">
    <property type="entry name" value="P-loop_NTPase"/>
</dbReference>
<feature type="binding site" evidence="5">
    <location>
        <begin position="10"/>
        <end position="15"/>
    </location>
    <ligand>
        <name>ATP</name>
        <dbReference type="ChEBI" id="CHEBI:30616"/>
    </ligand>
</feature>
<sequence>MRIVFIGPPGAGKGTQSLRLAKHLSVPPLSTGAMLRDATANGSELGIESAKFMKQGRLVPDHLVEQILFQRLGDPDCAEGCIIDGFPRTVPQAEALDQWLAERQSPLEIVLELYVPFEELQRRLAGRGRADDSQDVVKKRLRAYDDLTRPLLDYYQGRSKLHRIDGLGSPDEVFERMLAAIKSVKPKQQ</sequence>
<dbReference type="Proteomes" id="UP000318437">
    <property type="component" value="Unassembled WGS sequence"/>
</dbReference>
<dbReference type="GO" id="GO:0004017">
    <property type="term" value="F:AMP kinase activity"/>
    <property type="evidence" value="ECO:0007669"/>
    <property type="project" value="UniProtKB-UniRule"/>
</dbReference>
<dbReference type="GO" id="GO:0005524">
    <property type="term" value="F:ATP binding"/>
    <property type="evidence" value="ECO:0007669"/>
    <property type="project" value="UniProtKB-UniRule"/>
</dbReference>
<dbReference type="Gene3D" id="3.40.50.300">
    <property type="entry name" value="P-loop containing nucleotide triphosphate hydrolases"/>
    <property type="match status" value="1"/>
</dbReference>
<feature type="binding site" evidence="5">
    <location>
        <position position="129"/>
    </location>
    <ligand>
        <name>AMP</name>
        <dbReference type="ChEBI" id="CHEBI:456215"/>
    </ligand>
</feature>
<comment type="similarity">
    <text evidence="5 6">Belongs to the adenylate kinase family.</text>
</comment>
<keyword evidence="5 7" id="KW-0067">ATP-binding</keyword>
<evidence type="ECO:0000256" key="1">
    <source>
        <dbReference type="ARBA" id="ARBA00022679"/>
    </source>
</evidence>
<feature type="binding site" evidence="5">
    <location>
        <position position="168"/>
    </location>
    <ligand>
        <name>ATP</name>
        <dbReference type="ChEBI" id="CHEBI:30616"/>
    </ligand>
</feature>
<comment type="caution">
    <text evidence="8">The sequence shown here is derived from an EMBL/GenBank/DDBJ whole genome shotgun (WGS) entry which is preliminary data.</text>
</comment>
<gene>
    <name evidence="8" type="primary">adk_2</name>
    <name evidence="5" type="synonym">adk</name>
    <name evidence="8" type="ORF">Pla144_03260</name>
</gene>
<reference evidence="8 9" key="1">
    <citation type="submission" date="2019-02" db="EMBL/GenBank/DDBJ databases">
        <title>Deep-cultivation of Planctomycetes and their phenomic and genomic characterization uncovers novel biology.</title>
        <authorList>
            <person name="Wiegand S."/>
            <person name="Jogler M."/>
            <person name="Boedeker C."/>
            <person name="Pinto D."/>
            <person name="Vollmers J."/>
            <person name="Rivas-Marin E."/>
            <person name="Kohn T."/>
            <person name="Peeters S.H."/>
            <person name="Heuer A."/>
            <person name="Rast P."/>
            <person name="Oberbeckmann S."/>
            <person name="Bunk B."/>
            <person name="Jeske O."/>
            <person name="Meyerdierks A."/>
            <person name="Storesund J.E."/>
            <person name="Kallscheuer N."/>
            <person name="Luecker S."/>
            <person name="Lage O.M."/>
            <person name="Pohl T."/>
            <person name="Merkel B.J."/>
            <person name="Hornburger P."/>
            <person name="Mueller R.-W."/>
            <person name="Bruemmer F."/>
            <person name="Labrenz M."/>
            <person name="Spormann A.M."/>
            <person name="Op Den Camp H."/>
            <person name="Overmann J."/>
            <person name="Amann R."/>
            <person name="Jetten M.S.M."/>
            <person name="Mascher T."/>
            <person name="Medema M.H."/>
            <person name="Devos D.P."/>
            <person name="Kaster A.-K."/>
            <person name="Ovreas L."/>
            <person name="Rohde M."/>
            <person name="Galperin M.Y."/>
            <person name="Jogler C."/>
        </authorList>
    </citation>
    <scope>NUCLEOTIDE SEQUENCE [LARGE SCALE GENOMIC DNA]</scope>
    <source>
        <strain evidence="8 9">Pla144</strain>
    </source>
</reference>
<dbReference type="EMBL" id="SJPS01000001">
    <property type="protein sequence ID" value="TWU29548.1"/>
    <property type="molecule type" value="Genomic_DNA"/>
</dbReference>
<dbReference type="PROSITE" id="PS00113">
    <property type="entry name" value="ADENYLATE_KINASE"/>
    <property type="match status" value="1"/>
</dbReference>
<evidence type="ECO:0000256" key="5">
    <source>
        <dbReference type="HAMAP-Rule" id="MF_00235"/>
    </source>
</evidence>
<keyword evidence="9" id="KW-1185">Reference proteome</keyword>
<evidence type="ECO:0000256" key="6">
    <source>
        <dbReference type="RuleBase" id="RU003330"/>
    </source>
</evidence>
<dbReference type="NCBIfam" id="NF011105">
    <property type="entry name" value="PRK14532.1"/>
    <property type="match status" value="1"/>
</dbReference>
<dbReference type="GO" id="GO:0044209">
    <property type="term" value="P:AMP salvage"/>
    <property type="evidence" value="ECO:0007669"/>
    <property type="project" value="UniProtKB-UniRule"/>
</dbReference>
<dbReference type="InterPro" id="IPR033690">
    <property type="entry name" value="Adenylat_kinase_CS"/>
</dbReference>
<comment type="domain">
    <text evidence="5">Consists of three domains, a large central CORE domain and two small peripheral domains, NMPbind and LID, which undergo movements during catalysis. The LID domain closes over the site of phosphoryl transfer upon ATP binding. Assembling and dissambling the active center during each catalytic cycle provides an effective means to prevent ATP hydrolysis.</text>
</comment>
<accession>A0A5C6CYT5</accession>
<dbReference type="PRINTS" id="PR00094">
    <property type="entry name" value="ADENYLTKNASE"/>
</dbReference>
<feature type="binding site" evidence="5">
    <location>
        <position position="140"/>
    </location>
    <ligand>
        <name>AMP</name>
        <dbReference type="ChEBI" id="CHEBI:456215"/>
    </ligand>
</feature>
<organism evidence="8 9">
    <name type="scientific">Bythopirellula polymerisocia</name>
    <dbReference type="NCBI Taxonomy" id="2528003"/>
    <lineage>
        <taxon>Bacteria</taxon>
        <taxon>Pseudomonadati</taxon>
        <taxon>Planctomycetota</taxon>
        <taxon>Planctomycetia</taxon>
        <taxon>Pirellulales</taxon>
        <taxon>Lacipirellulaceae</taxon>
        <taxon>Bythopirellula</taxon>
    </lineage>
</organism>
<feature type="binding site" evidence="5">
    <location>
        <position position="127"/>
    </location>
    <ligand>
        <name>ATP</name>
        <dbReference type="ChEBI" id="CHEBI:30616"/>
    </ligand>
</feature>
<feature type="binding site" evidence="5">
    <location>
        <begin position="85"/>
        <end position="88"/>
    </location>
    <ligand>
        <name>AMP</name>
        <dbReference type="ChEBI" id="CHEBI:456215"/>
    </ligand>
</feature>
<dbReference type="NCBIfam" id="NF011100">
    <property type="entry name" value="PRK14527.1"/>
    <property type="match status" value="1"/>
</dbReference>
<dbReference type="UniPathway" id="UPA00588">
    <property type="reaction ID" value="UER00649"/>
</dbReference>
<comment type="subcellular location">
    <subcellularLocation>
        <location evidence="5 7">Cytoplasm</location>
    </subcellularLocation>
</comment>
<comment type="pathway">
    <text evidence="5">Purine metabolism; AMP biosynthesis via salvage pathway; AMP from ADP: step 1/1.</text>
</comment>
<evidence type="ECO:0000256" key="4">
    <source>
        <dbReference type="ARBA" id="ARBA00022777"/>
    </source>
</evidence>
<feature type="binding site" evidence="5">
    <location>
        <position position="36"/>
    </location>
    <ligand>
        <name>AMP</name>
        <dbReference type="ChEBI" id="CHEBI:456215"/>
    </ligand>
</feature>
<dbReference type="InterPro" id="IPR000850">
    <property type="entry name" value="Adenylat/UMP-CMP_kin"/>
</dbReference>
<feature type="region of interest" description="NMP" evidence="5">
    <location>
        <begin position="30"/>
        <end position="59"/>
    </location>
</feature>
<evidence type="ECO:0000256" key="2">
    <source>
        <dbReference type="ARBA" id="ARBA00022727"/>
    </source>
</evidence>
<feature type="binding site" evidence="5">
    <location>
        <position position="31"/>
    </location>
    <ligand>
        <name>AMP</name>
        <dbReference type="ChEBI" id="CHEBI:456215"/>
    </ligand>
</feature>
<comment type="subunit">
    <text evidence="5 7">Monomer.</text>
</comment>
<keyword evidence="3 5" id="KW-0547">Nucleotide-binding</keyword>
<keyword evidence="5" id="KW-0963">Cytoplasm</keyword>
<name>A0A5C6CYT5_9BACT</name>
<dbReference type="AlphaFoldDB" id="A0A5C6CYT5"/>
<evidence type="ECO:0000256" key="7">
    <source>
        <dbReference type="RuleBase" id="RU003331"/>
    </source>
</evidence>
<keyword evidence="1 5" id="KW-0808">Transferase</keyword>
<dbReference type="NCBIfam" id="NF001381">
    <property type="entry name" value="PRK00279.1-3"/>
    <property type="match status" value="1"/>
</dbReference>
<comment type="catalytic activity">
    <reaction evidence="5 7">
        <text>AMP + ATP = 2 ADP</text>
        <dbReference type="Rhea" id="RHEA:12973"/>
        <dbReference type="ChEBI" id="CHEBI:30616"/>
        <dbReference type="ChEBI" id="CHEBI:456215"/>
        <dbReference type="ChEBI" id="CHEBI:456216"/>
        <dbReference type="EC" id="2.7.4.3"/>
    </reaction>
</comment>
<dbReference type="GO" id="GO:0005737">
    <property type="term" value="C:cytoplasm"/>
    <property type="evidence" value="ECO:0007669"/>
    <property type="project" value="UniProtKB-SubCell"/>
</dbReference>
<dbReference type="EC" id="2.7.4.3" evidence="5 7"/>
<dbReference type="PANTHER" id="PTHR23359">
    <property type="entry name" value="NUCLEOTIDE KINASE"/>
    <property type="match status" value="1"/>
</dbReference>
<keyword evidence="4 5" id="KW-0418">Kinase</keyword>
<proteinExistence type="inferred from homology"/>
<dbReference type="CDD" id="cd01428">
    <property type="entry name" value="ADK"/>
    <property type="match status" value="1"/>
</dbReference>
<dbReference type="Pfam" id="PF00406">
    <property type="entry name" value="ADK"/>
    <property type="match status" value="1"/>
</dbReference>
<comment type="function">
    <text evidence="5">Catalyzes the reversible transfer of the terminal phosphate group between ATP and AMP. Plays an important role in cellular energy homeostasis and in adenine nucleotide metabolism.</text>
</comment>
<protein>
    <recommendedName>
        <fullName evidence="5 7">Adenylate kinase</fullName>
        <shortName evidence="5">AK</shortName>
        <ecNumber evidence="5 7">2.7.4.3</ecNumber>
    </recommendedName>
    <alternativeName>
        <fullName evidence="5">ATP-AMP transphosphorylase</fullName>
    </alternativeName>
    <alternativeName>
        <fullName evidence="5">ATP:AMP phosphotransferase</fullName>
    </alternativeName>
    <alternativeName>
        <fullName evidence="5">Adenylate monophosphate kinase</fullName>
    </alternativeName>
</protein>
<evidence type="ECO:0000313" key="9">
    <source>
        <dbReference type="Proteomes" id="UP000318437"/>
    </source>
</evidence>
<dbReference type="SUPFAM" id="SSF52540">
    <property type="entry name" value="P-loop containing nucleoside triphosphate hydrolases"/>
    <property type="match status" value="1"/>
</dbReference>
<dbReference type="RefSeq" id="WP_146447559.1">
    <property type="nucleotide sequence ID" value="NZ_SJPS01000001.1"/>
</dbReference>
<dbReference type="OrthoDB" id="9805030at2"/>
<keyword evidence="2 5" id="KW-0545">Nucleotide biosynthesis</keyword>